<comment type="similarity">
    <text evidence="2">Belongs to the FliN/MopA/SpaO family.</text>
</comment>
<dbReference type="Proteomes" id="UP000285961">
    <property type="component" value="Unassembled WGS sequence"/>
</dbReference>
<evidence type="ECO:0000256" key="3">
    <source>
        <dbReference type="ARBA" id="ARBA00021897"/>
    </source>
</evidence>
<evidence type="ECO:0000256" key="5">
    <source>
        <dbReference type="ARBA" id="ARBA00022500"/>
    </source>
</evidence>
<dbReference type="PANTHER" id="PTHR43484:SF1">
    <property type="entry name" value="FLAGELLAR MOTOR SWITCH PROTEIN FLIN"/>
    <property type="match status" value="1"/>
</dbReference>
<dbReference type="InterPro" id="IPR012826">
    <property type="entry name" value="FliN"/>
</dbReference>
<dbReference type="InterPro" id="IPR001172">
    <property type="entry name" value="FliN_T3SS_HrcQb"/>
</dbReference>
<dbReference type="NCBIfam" id="TIGR02480">
    <property type="entry name" value="fliN"/>
    <property type="match status" value="1"/>
</dbReference>
<evidence type="ECO:0000256" key="1">
    <source>
        <dbReference type="ARBA" id="ARBA00004413"/>
    </source>
</evidence>
<dbReference type="InterPro" id="IPR001543">
    <property type="entry name" value="FliN-like_C"/>
</dbReference>
<feature type="domain" description="Flagellar motor switch protein FliN-like C-terminal" evidence="9">
    <location>
        <begin position="246"/>
        <end position="316"/>
    </location>
</feature>
<keyword evidence="10" id="KW-0282">Flagellum</keyword>
<evidence type="ECO:0000256" key="7">
    <source>
        <dbReference type="ARBA" id="ARBA00023136"/>
    </source>
</evidence>
<dbReference type="Gene3D" id="3.40.1550.10">
    <property type="entry name" value="CheC-like"/>
    <property type="match status" value="1"/>
</dbReference>
<keyword evidence="7" id="KW-0472">Membrane</keyword>
<evidence type="ECO:0000256" key="4">
    <source>
        <dbReference type="ARBA" id="ARBA00022475"/>
    </source>
</evidence>
<evidence type="ECO:0000259" key="9">
    <source>
        <dbReference type="Pfam" id="PF01052"/>
    </source>
</evidence>
<dbReference type="GO" id="GO:0009425">
    <property type="term" value="C:bacterial-type flagellum basal body"/>
    <property type="evidence" value="ECO:0007669"/>
    <property type="project" value="InterPro"/>
</dbReference>
<dbReference type="GO" id="GO:0006935">
    <property type="term" value="P:chemotaxis"/>
    <property type="evidence" value="ECO:0007669"/>
    <property type="project" value="UniProtKB-KW"/>
</dbReference>
<evidence type="ECO:0000256" key="6">
    <source>
        <dbReference type="ARBA" id="ARBA00022779"/>
    </source>
</evidence>
<proteinExistence type="inferred from homology"/>
<dbReference type="Pfam" id="PF01052">
    <property type="entry name" value="FliMN_C"/>
    <property type="match status" value="1"/>
</dbReference>
<dbReference type="AlphaFoldDB" id="A0A419EXV7"/>
<comment type="caution">
    <text evidence="10">The sequence shown here is derived from an EMBL/GenBank/DDBJ whole genome shotgun (WGS) entry which is preliminary data.</text>
</comment>
<keyword evidence="5" id="KW-0145">Chemotaxis</keyword>
<evidence type="ECO:0000256" key="8">
    <source>
        <dbReference type="ARBA" id="ARBA00025044"/>
    </source>
</evidence>
<keyword evidence="6" id="KW-0283">Flagellar rotation</keyword>
<dbReference type="GO" id="GO:0071973">
    <property type="term" value="P:bacterial-type flagellum-dependent cell motility"/>
    <property type="evidence" value="ECO:0007669"/>
    <property type="project" value="InterPro"/>
</dbReference>
<dbReference type="SUPFAM" id="SSF101801">
    <property type="entry name" value="Surface presentation of antigens (SPOA)"/>
    <property type="match status" value="1"/>
</dbReference>
<dbReference type="Gene3D" id="2.30.330.10">
    <property type="entry name" value="SpoA-like"/>
    <property type="match status" value="1"/>
</dbReference>
<evidence type="ECO:0000313" key="11">
    <source>
        <dbReference type="Proteomes" id="UP000285961"/>
    </source>
</evidence>
<keyword evidence="10" id="KW-0969">Cilium</keyword>
<comment type="subcellular location">
    <subcellularLocation>
        <location evidence="1">Cell membrane</location>
        <topology evidence="1">Peripheral membrane protein</topology>
        <orientation evidence="1">Cytoplasmic side</orientation>
    </subcellularLocation>
</comment>
<sequence>MVKERKGKQKTTLGGAGDVRGRAFADMLGSILETACGIYIVPEELQIRFSVALVGDMSRDTLGTVLDELPVAATIALNEELGERGVFLTDAPTASALVAAVSSREPDAERTLSEEDINVLHDVFGPIVHAFSAACEETIGRPFGTIENIELSDPVSRERIAGQLPEALSRATISVTIGKDASGKMAFILPVNLMEVLAETATLPQESSGSSGPKAQTYEHVELKQSKVASAKPHELRETSMENIDLILDIQLKLTARLGQVEMPVGEIMELAPGSVIDIDRLVDEPVELVVNDRLIARGEIVVVQENFGIRITEIISPKDRIKSLR</sequence>
<protein>
    <recommendedName>
        <fullName evidence="3">Flagellar motor switch protein FliN</fullName>
    </recommendedName>
</protein>
<dbReference type="GO" id="GO:0003774">
    <property type="term" value="F:cytoskeletal motor activity"/>
    <property type="evidence" value="ECO:0007669"/>
    <property type="project" value="InterPro"/>
</dbReference>
<dbReference type="EMBL" id="QZKI01000077">
    <property type="protein sequence ID" value="RJP69878.1"/>
    <property type="molecule type" value="Genomic_DNA"/>
</dbReference>
<keyword evidence="4" id="KW-1003">Cell membrane</keyword>
<dbReference type="PRINTS" id="PR00956">
    <property type="entry name" value="FLGMOTORFLIN"/>
</dbReference>
<dbReference type="PANTHER" id="PTHR43484">
    <property type="match status" value="1"/>
</dbReference>
<gene>
    <name evidence="10" type="primary">fliN</name>
    <name evidence="10" type="ORF">C4532_10110</name>
</gene>
<dbReference type="InterPro" id="IPR051469">
    <property type="entry name" value="FliN/MopA/SpaO"/>
</dbReference>
<evidence type="ECO:0000313" key="10">
    <source>
        <dbReference type="EMBL" id="RJP69878.1"/>
    </source>
</evidence>
<organism evidence="10 11">
    <name type="scientific">Candidatus Abyssobacteria bacterium SURF_17</name>
    <dbReference type="NCBI Taxonomy" id="2093361"/>
    <lineage>
        <taxon>Bacteria</taxon>
        <taxon>Pseudomonadati</taxon>
        <taxon>Candidatus Hydrogenedentota</taxon>
        <taxon>Candidatus Abyssobacteria</taxon>
    </lineage>
</organism>
<dbReference type="InterPro" id="IPR028976">
    <property type="entry name" value="CheC-like_sf"/>
</dbReference>
<evidence type="ECO:0000256" key="2">
    <source>
        <dbReference type="ARBA" id="ARBA00009226"/>
    </source>
</evidence>
<accession>A0A419EXV7</accession>
<comment type="function">
    <text evidence="8">FliM is one of three proteins (FliG, FliN, FliM) that forms the rotor-mounted switch complex (C ring), located at the base of the basal body. This complex interacts with the CheY and CheZ chemotaxis proteins, in addition to contacting components of the motor that determine the direction of flagellar rotation.</text>
</comment>
<dbReference type="InterPro" id="IPR036429">
    <property type="entry name" value="SpoA-like_sf"/>
</dbReference>
<reference evidence="10 11" key="1">
    <citation type="journal article" date="2017" name="ISME J.">
        <title>Energy and carbon metabolisms in a deep terrestrial subsurface fluid microbial community.</title>
        <authorList>
            <person name="Momper L."/>
            <person name="Jungbluth S.P."/>
            <person name="Lee M.D."/>
            <person name="Amend J.P."/>
        </authorList>
    </citation>
    <scope>NUCLEOTIDE SEQUENCE [LARGE SCALE GENOMIC DNA]</scope>
    <source>
        <strain evidence="10">SURF_17</strain>
    </source>
</reference>
<name>A0A419EXV7_9BACT</name>
<dbReference type="GO" id="GO:0005886">
    <property type="term" value="C:plasma membrane"/>
    <property type="evidence" value="ECO:0007669"/>
    <property type="project" value="UniProtKB-SubCell"/>
</dbReference>
<keyword evidence="10" id="KW-0966">Cell projection</keyword>